<dbReference type="HAMAP" id="MF_00391">
    <property type="entry name" value="Ribosomal_bL34"/>
    <property type="match status" value="1"/>
</dbReference>
<evidence type="ECO:0000313" key="5">
    <source>
        <dbReference type="EMBL" id="CAH0374278.1"/>
    </source>
</evidence>
<dbReference type="Proteomes" id="UP000789595">
    <property type="component" value="Unassembled WGS sequence"/>
</dbReference>
<dbReference type="OrthoDB" id="431691at2759"/>
<gene>
    <name evidence="5" type="ORF">PECAL_4P15500</name>
</gene>
<keyword evidence="6" id="KW-1185">Reference proteome</keyword>
<evidence type="ECO:0000256" key="4">
    <source>
        <dbReference type="ARBA" id="ARBA00035274"/>
    </source>
</evidence>
<sequence>MRRGVATLLRTVRCAPLRRCNTNNAILSAHRENPFADVAHAHARASSPPLRSAQDIVAAWLDAPADEVESYPDAAVVAGWPAAAPPPFHHWDDAPPLAGDDAPAPAPLRAIKRTFQPSLIRRKRKHGFLRRLSDRHGRRVLQRRRLKGRKRLAS</sequence>
<evidence type="ECO:0000256" key="2">
    <source>
        <dbReference type="ARBA" id="ARBA00022980"/>
    </source>
</evidence>
<dbReference type="FunFam" id="1.10.287.3980:FF:000001">
    <property type="entry name" value="Mitochondrial ribosomal protein L34"/>
    <property type="match status" value="1"/>
</dbReference>
<keyword evidence="3" id="KW-0687">Ribonucleoprotein</keyword>
<accession>A0A8J2SJU7</accession>
<name>A0A8J2SJU7_9STRA</name>
<proteinExistence type="inferred from homology"/>
<dbReference type="AlphaFoldDB" id="A0A8J2SJU7"/>
<dbReference type="PROSITE" id="PS00784">
    <property type="entry name" value="RIBOSOMAL_L34"/>
    <property type="match status" value="1"/>
</dbReference>
<dbReference type="InterPro" id="IPR000271">
    <property type="entry name" value="Ribosomal_bL34"/>
</dbReference>
<dbReference type="Gene3D" id="1.10.287.3980">
    <property type="match status" value="1"/>
</dbReference>
<dbReference type="PANTHER" id="PTHR14503:SF4">
    <property type="entry name" value="LARGE RIBOSOMAL SUBUNIT PROTEIN BL34M"/>
    <property type="match status" value="1"/>
</dbReference>
<dbReference type="PANTHER" id="PTHR14503">
    <property type="entry name" value="MITOCHONDRIAL RIBOSOMAL PROTEIN 34 FAMILY MEMBER"/>
    <property type="match status" value="1"/>
</dbReference>
<reference evidence="5" key="1">
    <citation type="submission" date="2021-11" db="EMBL/GenBank/DDBJ databases">
        <authorList>
            <consortium name="Genoscope - CEA"/>
            <person name="William W."/>
        </authorList>
    </citation>
    <scope>NUCLEOTIDE SEQUENCE</scope>
</reference>
<dbReference type="NCBIfam" id="TIGR01030">
    <property type="entry name" value="rpmH_bact"/>
    <property type="match status" value="1"/>
</dbReference>
<protein>
    <recommendedName>
        <fullName evidence="4">Large ribosomal subunit protein bL34m</fullName>
    </recommendedName>
</protein>
<evidence type="ECO:0000256" key="1">
    <source>
        <dbReference type="ARBA" id="ARBA00010111"/>
    </source>
</evidence>
<keyword evidence="2" id="KW-0689">Ribosomal protein</keyword>
<comment type="similarity">
    <text evidence="1">Belongs to the bacterial ribosomal protein bL34 family.</text>
</comment>
<comment type="caution">
    <text evidence="5">The sequence shown here is derived from an EMBL/GenBank/DDBJ whole genome shotgun (WGS) entry which is preliminary data.</text>
</comment>
<organism evidence="5 6">
    <name type="scientific">Pelagomonas calceolata</name>
    <dbReference type="NCBI Taxonomy" id="35677"/>
    <lineage>
        <taxon>Eukaryota</taxon>
        <taxon>Sar</taxon>
        <taxon>Stramenopiles</taxon>
        <taxon>Ochrophyta</taxon>
        <taxon>Pelagophyceae</taxon>
        <taxon>Pelagomonadales</taxon>
        <taxon>Pelagomonadaceae</taxon>
        <taxon>Pelagomonas</taxon>
    </lineage>
</organism>
<dbReference type="EMBL" id="CAKKNE010000004">
    <property type="protein sequence ID" value="CAH0374278.1"/>
    <property type="molecule type" value="Genomic_DNA"/>
</dbReference>
<dbReference type="Pfam" id="PF00468">
    <property type="entry name" value="Ribosomal_L34"/>
    <property type="match status" value="1"/>
</dbReference>
<dbReference type="GO" id="GO:0003735">
    <property type="term" value="F:structural constituent of ribosome"/>
    <property type="evidence" value="ECO:0007669"/>
    <property type="project" value="InterPro"/>
</dbReference>
<dbReference type="GO" id="GO:0006412">
    <property type="term" value="P:translation"/>
    <property type="evidence" value="ECO:0007669"/>
    <property type="project" value="InterPro"/>
</dbReference>
<evidence type="ECO:0000313" key="6">
    <source>
        <dbReference type="Proteomes" id="UP000789595"/>
    </source>
</evidence>
<dbReference type="GO" id="GO:0005762">
    <property type="term" value="C:mitochondrial large ribosomal subunit"/>
    <property type="evidence" value="ECO:0007669"/>
    <property type="project" value="TreeGrafter"/>
</dbReference>
<evidence type="ECO:0000256" key="3">
    <source>
        <dbReference type="ARBA" id="ARBA00023274"/>
    </source>
</evidence>
<dbReference type="InterPro" id="IPR020939">
    <property type="entry name" value="Ribosomal_bL34_CS"/>
</dbReference>